<reference evidence="1" key="1">
    <citation type="submission" date="2020-03" db="EMBL/GenBank/DDBJ databases">
        <title>The deep terrestrial virosphere.</title>
        <authorList>
            <person name="Holmfeldt K."/>
            <person name="Nilsson E."/>
            <person name="Simone D."/>
            <person name="Lopez-Fernandez M."/>
            <person name="Wu X."/>
            <person name="de Brujin I."/>
            <person name="Lundin D."/>
            <person name="Andersson A."/>
            <person name="Bertilsson S."/>
            <person name="Dopson M."/>
        </authorList>
    </citation>
    <scope>NUCLEOTIDE SEQUENCE</scope>
    <source>
        <strain evidence="1">TM448A00204</strain>
        <strain evidence="2">TM448B00128</strain>
    </source>
</reference>
<dbReference type="EMBL" id="MT143988">
    <property type="protein sequence ID" value="QJA45288.1"/>
    <property type="molecule type" value="Genomic_DNA"/>
</dbReference>
<dbReference type="AlphaFoldDB" id="A0A6H1ZCM0"/>
<proteinExistence type="predicted"/>
<evidence type="ECO:0000313" key="2">
    <source>
        <dbReference type="EMBL" id="QJH93688.1"/>
    </source>
</evidence>
<evidence type="ECO:0000313" key="1">
    <source>
        <dbReference type="EMBL" id="QJA45288.1"/>
    </source>
</evidence>
<dbReference type="EMBL" id="MT144590">
    <property type="protein sequence ID" value="QJH93688.1"/>
    <property type="molecule type" value="Genomic_DNA"/>
</dbReference>
<dbReference type="Gene3D" id="2.60.40.10">
    <property type="entry name" value="Immunoglobulins"/>
    <property type="match status" value="1"/>
</dbReference>
<name>A0A6H1ZCM0_9ZZZZ</name>
<protein>
    <recommendedName>
        <fullName evidence="3">Fibronectin type-III domain-containing protein</fullName>
    </recommendedName>
</protein>
<gene>
    <name evidence="1" type="ORF">TM448A00204_0033</name>
    <name evidence="2" type="ORF">TM448B00128_0063</name>
</gene>
<dbReference type="InterPro" id="IPR013783">
    <property type="entry name" value="Ig-like_fold"/>
</dbReference>
<accession>A0A6H1ZCM0</accession>
<evidence type="ECO:0008006" key="3">
    <source>
        <dbReference type="Google" id="ProtNLM"/>
    </source>
</evidence>
<organism evidence="1">
    <name type="scientific">viral metagenome</name>
    <dbReference type="NCBI Taxonomy" id="1070528"/>
    <lineage>
        <taxon>unclassified sequences</taxon>
        <taxon>metagenomes</taxon>
        <taxon>organismal metagenomes</taxon>
    </lineage>
</organism>
<sequence length="127" mass="13771">MKKKLLVLLALGIFLAVGVYAAPANKLGLAWDANVETNLAGYKVYYNTRGPGAPYDGIGQVEGDSPIDVGNIVEFYFNSIDFRAKDFWFVVTAYNTEGFESGYSNEVTTKGLIPLPPGGCVLRIPTK</sequence>